<dbReference type="PANTHER" id="PTHR43080:SF2">
    <property type="entry name" value="CBS DOMAIN-CONTAINING PROTEIN"/>
    <property type="match status" value="1"/>
</dbReference>
<dbReference type="RefSeq" id="WP_344985597.1">
    <property type="nucleotide sequence ID" value="NZ_BAAAXV010000001.1"/>
</dbReference>
<proteinExistence type="predicted"/>
<sequence length="64" mass="6785">MGSQVAMLVREVMSSPAITVRPADPVRQAVRVLYGHDITAALVVDDGDRLVGVVSEFDLSAAMT</sequence>
<protein>
    <submittedName>
        <fullName evidence="4">HPP family protein</fullName>
    </submittedName>
</protein>
<gene>
    <name evidence="4" type="ORF">ACFFSA_15035</name>
</gene>
<dbReference type="InterPro" id="IPR000644">
    <property type="entry name" value="CBS_dom"/>
</dbReference>
<evidence type="ECO:0000259" key="3">
    <source>
        <dbReference type="PROSITE" id="PS51371"/>
    </source>
</evidence>
<dbReference type="InterPro" id="IPR051257">
    <property type="entry name" value="Diverse_CBS-Domain"/>
</dbReference>
<keyword evidence="1 2" id="KW-0129">CBS domain</keyword>
<evidence type="ECO:0000256" key="1">
    <source>
        <dbReference type="ARBA" id="ARBA00023122"/>
    </source>
</evidence>
<evidence type="ECO:0000313" key="4">
    <source>
        <dbReference type="EMBL" id="MFB9624398.1"/>
    </source>
</evidence>
<dbReference type="PROSITE" id="PS51371">
    <property type="entry name" value="CBS"/>
    <property type="match status" value="1"/>
</dbReference>
<reference evidence="4 5" key="1">
    <citation type="submission" date="2024-09" db="EMBL/GenBank/DDBJ databases">
        <authorList>
            <person name="Sun Q."/>
            <person name="Mori K."/>
        </authorList>
    </citation>
    <scope>NUCLEOTIDE SEQUENCE [LARGE SCALE GENOMIC DNA]</scope>
    <source>
        <strain evidence="4 5">JCM 3143</strain>
    </source>
</reference>
<dbReference type="SUPFAM" id="SSF54631">
    <property type="entry name" value="CBS-domain pair"/>
    <property type="match status" value="1"/>
</dbReference>
<dbReference type="Gene3D" id="3.10.580.10">
    <property type="entry name" value="CBS-domain"/>
    <property type="match status" value="1"/>
</dbReference>
<comment type="caution">
    <text evidence="4">The sequence shown here is derived from an EMBL/GenBank/DDBJ whole genome shotgun (WGS) entry which is preliminary data.</text>
</comment>
<evidence type="ECO:0000256" key="2">
    <source>
        <dbReference type="PROSITE-ProRule" id="PRU00703"/>
    </source>
</evidence>
<dbReference type="Pfam" id="PF00571">
    <property type="entry name" value="CBS"/>
    <property type="match status" value="1"/>
</dbReference>
<dbReference type="SMART" id="SM00116">
    <property type="entry name" value="CBS"/>
    <property type="match status" value="1"/>
</dbReference>
<evidence type="ECO:0000313" key="5">
    <source>
        <dbReference type="Proteomes" id="UP001589532"/>
    </source>
</evidence>
<feature type="domain" description="CBS" evidence="3">
    <location>
        <begin position="13"/>
        <end position="64"/>
    </location>
</feature>
<dbReference type="PANTHER" id="PTHR43080">
    <property type="entry name" value="CBS DOMAIN-CONTAINING PROTEIN CBSX3, MITOCHONDRIAL"/>
    <property type="match status" value="1"/>
</dbReference>
<dbReference type="Proteomes" id="UP001589532">
    <property type="component" value="Unassembled WGS sequence"/>
</dbReference>
<accession>A0ABV5S000</accession>
<name>A0ABV5S000_9ACTN</name>
<keyword evidence="5" id="KW-1185">Reference proteome</keyword>
<dbReference type="EMBL" id="JBHMBW010000012">
    <property type="protein sequence ID" value="MFB9624398.1"/>
    <property type="molecule type" value="Genomic_DNA"/>
</dbReference>
<dbReference type="InterPro" id="IPR046342">
    <property type="entry name" value="CBS_dom_sf"/>
</dbReference>
<organism evidence="4 5">
    <name type="scientific">Nonomuraea helvata</name>
    <dbReference type="NCBI Taxonomy" id="37484"/>
    <lineage>
        <taxon>Bacteria</taxon>
        <taxon>Bacillati</taxon>
        <taxon>Actinomycetota</taxon>
        <taxon>Actinomycetes</taxon>
        <taxon>Streptosporangiales</taxon>
        <taxon>Streptosporangiaceae</taxon>
        <taxon>Nonomuraea</taxon>
    </lineage>
</organism>